<comment type="subcellular location">
    <subcellularLocation>
        <location evidence="1">Cell membrane</location>
        <topology evidence="1">Multi-pass membrane protein</topology>
    </subcellularLocation>
</comment>
<name>A0A813GZB5_POLGL</name>
<keyword evidence="3 8" id="KW-0812">Transmembrane</keyword>
<accession>A0A813GZB5</accession>
<evidence type="ECO:0000256" key="6">
    <source>
        <dbReference type="ARBA" id="ARBA00023136"/>
    </source>
</evidence>
<keyword evidence="5 8" id="KW-1133">Transmembrane helix</keyword>
<protein>
    <recommendedName>
        <fullName evidence="13">Calmodulin</fullName>
    </recommendedName>
</protein>
<evidence type="ECO:0008006" key="13">
    <source>
        <dbReference type="Google" id="ProtNLM"/>
    </source>
</evidence>
<evidence type="ECO:0000256" key="1">
    <source>
        <dbReference type="ARBA" id="ARBA00004651"/>
    </source>
</evidence>
<dbReference type="InterPro" id="IPR018247">
    <property type="entry name" value="EF_Hand_1_Ca_BS"/>
</dbReference>
<feature type="domain" description="EF-hand" evidence="9">
    <location>
        <begin position="216"/>
        <end position="251"/>
    </location>
</feature>
<dbReference type="SUPFAM" id="SSF103473">
    <property type="entry name" value="MFS general substrate transporter"/>
    <property type="match status" value="1"/>
</dbReference>
<dbReference type="GO" id="GO:0005886">
    <property type="term" value="C:plasma membrane"/>
    <property type="evidence" value="ECO:0007669"/>
    <property type="project" value="UniProtKB-SubCell"/>
</dbReference>
<comment type="caution">
    <text evidence="11">The sequence shown here is derived from an EMBL/GenBank/DDBJ whole genome shotgun (WGS) entry which is preliminary data.</text>
</comment>
<dbReference type="CDD" id="cd00051">
    <property type="entry name" value="EFh"/>
    <property type="match status" value="2"/>
</dbReference>
<keyword evidence="4" id="KW-0106">Calcium</keyword>
<evidence type="ECO:0000256" key="3">
    <source>
        <dbReference type="ARBA" id="ARBA00022692"/>
    </source>
</evidence>
<gene>
    <name evidence="11" type="ORF">PGLA1383_LOCUS46934</name>
</gene>
<dbReference type="Gene3D" id="1.20.1250.20">
    <property type="entry name" value="MFS general substrate transporter like domains"/>
    <property type="match status" value="1"/>
</dbReference>
<dbReference type="Proteomes" id="UP000654075">
    <property type="component" value="Unassembled WGS sequence"/>
</dbReference>
<keyword evidence="6 8" id="KW-0472">Membrane</keyword>
<reference evidence="11" key="1">
    <citation type="submission" date="2021-02" db="EMBL/GenBank/DDBJ databases">
        <authorList>
            <person name="Dougan E. K."/>
            <person name="Rhodes N."/>
            <person name="Thang M."/>
            <person name="Chan C."/>
        </authorList>
    </citation>
    <scope>NUCLEOTIDE SEQUENCE</scope>
</reference>
<evidence type="ECO:0000259" key="10">
    <source>
        <dbReference type="PROSITE" id="PS50850"/>
    </source>
</evidence>
<keyword evidence="12" id="KW-1185">Reference proteome</keyword>
<dbReference type="Gene3D" id="1.10.238.10">
    <property type="entry name" value="EF-hand"/>
    <property type="match status" value="2"/>
</dbReference>
<feature type="domain" description="Major facilitator superfamily (MFS) profile" evidence="10">
    <location>
        <begin position="294"/>
        <end position="442"/>
    </location>
</feature>
<sequence>MTPTSLSRTSMGRFKPLLPIAAGAALRGQVPRALALKVPLLSRRGPLKPQHSQLCQSRLPHFQSTSSSSSSRCLSSGQAPEARRNGGQQRCTKEQLSRVFTALKLTTFSLEELKAAFKSIDRDGSGSVDFDELLAMLLDMEGCLDRQGAERIAALLMRHFSKDQIGRISFEEFRRGVLKLADQERVRSVLAAVDSKGFGTQNVGSEFARSLNLTSLSEIQLRASFSQVDLDGSGEIDLSELTQLMRSGLRLPQREAEEMAALLMHRIDSNHDGHISFDEFQRGLKALVRQRDPRVWPIAGMMFVSGVTAGAMAPAMPLMVQELSLSQAEFGYVNSAFGLSKLLANVPTATLIERCGHKPAIVWGLVAESTSMLAMGMTSSMPQLAGARFLNGIGVASCVAGAMVAVTDMSTPLNRAKMMATISMAFSGGKVLGPAIGGALVS</sequence>
<keyword evidence="2" id="KW-1003">Cell membrane</keyword>
<feature type="domain" description="EF-hand" evidence="9">
    <location>
        <begin position="255"/>
        <end position="290"/>
    </location>
</feature>
<dbReference type="AlphaFoldDB" id="A0A813GZB5"/>
<organism evidence="11 12">
    <name type="scientific">Polarella glacialis</name>
    <name type="common">Dinoflagellate</name>
    <dbReference type="NCBI Taxonomy" id="89957"/>
    <lineage>
        <taxon>Eukaryota</taxon>
        <taxon>Sar</taxon>
        <taxon>Alveolata</taxon>
        <taxon>Dinophyceae</taxon>
        <taxon>Suessiales</taxon>
        <taxon>Suessiaceae</taxon>
        <taxon>Polarella</taxon>
    </lineage>
</organism>
<dbReference type="PROSITE" id="PS00018">
    <property type="entry name" value="EF_HAND_1"/>
    <property type="match status" value="3"/>
</dbReference>
<dbReference type="InterPro" id="IPR050189">
    <property type="entry name" value="MFS_Efflux_Transporters"/>
</dbReference>
<dbReference type="SUPFAM" id="SSF47473">
    <property type="entry name" value="EF-hand"/>
    <property type="match status" value="1"/>
</dbReference>
<dbReference type="OrthoDB" id="419616at2759"/>
<dbReference type="InterPro" id="IPR002048">
    <property type="entry name" value="EF_hand_dom"/>
</dbReference>
<dbReference type="InterPro" id="IPR011992">
    <property type="entry name" value="EF-hand-dom_pair"/>
</dbReference>
<dbReference type="GO" id="GO:0005509">
    <property type="term" value="F:calcium ion binding"/>
    <property type="evidence" value="ECO:0007669"/>
    <property type="project" value="InterPro"/>
</dbReference>
<dbReference type="PANTHER" id="PTHR43124">
    <property type="entry name" value="PURINE EFFLUX PUMP PBUE"/>
    <property type="match status" value="1"/>
</dbReference>
<feature type="transmembrane region" description="Helical" evidence="8">
    <location>
        <begin position="295"/>
        <end position="316"/>
    </location>
</feature>
<dbReference type="Pfam" id="PF07690">
    <property type="entry name" value="MFS_1"/>
    <property type="match status" value="1"/>
</dbReference>
<feature type="domain" description="EF-hand" evidence="9">
    <location>
        <begin position="148"/>
        <end position="183"/>
    </location>
</feature>
<dbReference type="Pfam" id="PF13499">
    <property type="entry name" value="EF-hand_7"/>
    <property type="match status" value="2"/>
</dbReference>
<dbReference type="SMART" id="SM00054">
    <property type="entry name" value="EFh"/>
    <property type="match status" value="4"/>
</dbReference>
<dbReference type="InterPro" id="IPR011701">
    <property type="entry name" value="MFS"/>
</dbReference>
<feature type="non-terminal residue" evidence="11">
    <location>
        <position position="442"/>
    </location>
</feature>
<feature type="transmembrane region" description="Helical" evidence="8">
    <location>
        <begin position="418"/>
        <end position="441"/>
    </location>
</feature>
<dbReference type="GO" id="GO:0022857">
    <property type="term" value="F:transmembrane transporter activity"/>
    <property type="evidence" value="ECO:0007669"/>
    <property type="project" value="InterPro"/>
</dbReference>
<evidence type="ECO:0000256" key="2">
    <source>
        <dbReference type="ARBA" id="ARBA00022475"/>
    </source>
</evidence>
<proteinExistence type="predicted"/>
<evidence type="ECO:0000256" key="5">
    <source>
        <dbReference type="ARBA" id="ARBA00022989"/>
    </source>
</evidence>
<dbReference type="InterPro" id="IPR036259">
    <property type="entry name" value="MFS_trans_sf"/>
</dbReference>
<dbReference type="PROSITE" id="PS50222">
    <property type="entry name" value="EF_HAND_2"/>
    <property type="match status" value="4"/>
</dbReference>
<evidence type="ECO:0000256" key="7">
    <source>
        <dbReference type="SAM" id="MobiDB-lite"/>
    </source>
</evidence>
<dbReference type="InterPro" id="IPR020846">
    <property type="entry name" value="MFS_dom"/>
</dbReference>
<evidence type="ECO:0000256" key="4">
    <source>
        <dbReference type="ARBA" id="ARBA00022837"/>
    </source>
</evidence>
<feature type="compositionally biased region" description="Low complexity" evidence="7">
    <location>
        <begin position="64"/>
        <end position="76"/>
    </location>
</feature>
<evidence type="ECO:0000313" key="12">
    <source>
        <dbReference type="Proteomes" id="UP000654075"/>
    </source>
</evidence>
<evidence type="ECO:0000313" key="11">
    <source>
        <dbReference type="EMBL" id="CAE8630692.1"/>
    </source>
</evidence>
<dbReference type="PANTHER" id="PTHR43124:SF3">
    <property type="entry name" value="CHLORAMPHENICOL EFFLUX PUMP RV0191"/>
    <property type="match status" value="1"/>
</dbReference>
<feature type="transmembrane region" description="Helical" evidence="8">
    <location>
        <begin position="389"/>
        <end position="406"/>
    </location>
</feature>
<evidence type="ECO:0000256" key="8">
    <source>
        <dbReference type="SAM" id="Phobius"/>
    </source>
</evidence>
<feature type="domain" description="EF-hand" evidence="9">
    <location>
        <begin position="108"/>
        <end position="143"/>
    </location>
</feature>
<evidence type="ECO:0000259" key="9">
    <source>
        <dbReference type="PROSITE" id="PS50222"/>
    </source>
</evidence>
<dbReference type="EMBL" id="CAJNNV010029930">
    <property type="protein sequence ID" value="CAE8630692.1"/>
    <property type="molecule type" value="Genomic_DNA"/>
</dbReference>
<dbReference type="PROSITE" id="PS50850">
    <property type="entry name" value="MFS"/>
    <property type="match status" value="1"/>
</dbReference>
<feature type="region of interest" description="Disordered" evidence="7">
    <location>
        <begin position="47"/>
        <end position="91"/>
    </location>
</feature>